<keyword evidence="3" id="KW-1185">Reference proteome</keyword>
<reference evidence="2" key="1">
    <citation type="submission" date="2021-01" db="EMBL/GenBank/DDBJ databases">
        <title>Whole genome shotgun sequence of Cellulomonas chitinilytica NBRC 110799.</title>
        <authorList>
            <person name="Komaki H."/>
            <person name="Tamura T."/>
        </authorList>
    </citation>
    <scope>NUCLEOTIDE SEQUENCE</scope>
    <source>
        <strain evidence="2">NBRC 110799</strain>
    </source>
</reference>
<proteinExistence type="predicted"/>
<gene>
    <name evidence="2" type="ORF">Cch01nite_34630</name>
</gene>
<dbReference type="SUPFAM" id="SSF53474">
    <property type="entry name" value="alpha/beta-Hydrolases"/>
    <property type="match status" value="1"/>
</dbReference>
<dbReference type="AlphaFoldDB" id="A0A919P895"/>
<evidence type="ECO:0000313" key="3">
    <source>
        <dbReference type="Proteomes" id="UP000632740"/>
    </source>
</evidence>
<feature type="region of interest" description="Disordered" evidence="1">
    <location>
        <begin position="1"/>
        <end position="33"/>
    </location>
</feature>
<dbReference type="Proteomes" id="UP000632740">
    <property type="component" value="Unassembled WGS sequence"/>
</dbReference>
<comment type="caution">
    <text evidence="2">The sequence shown here is derived from an EMBL/GenBank/DDBJ whole genome shotgun (WGS) entry which is preliminary data.</text>
</comment>
<organism evidence="2 3">
    <name type="scientific">Cellulomonas chitinilytica</name>
    <dbReference type="NCBI Taxonomy" id="398759"/>
    <lineage>
        <taxon>Bacteria</taxon>
        <taxon>Bacillati</taxon>
        <taxon>Actinomycetota</taxon>
        <taxon>Actinomycetes</taxon>
        <taxon>Micrococcales</taxon>
        <taxon>Cellulomonadaceae</taxon>
        <taxon>Cellulomonas</taxon>
    </lineage>
</organism>
<sequence length="271" mass="27272">MTERYEPDIAASFPPGVGSATVSPAPPPAHLPGPLLHPGSRLVLVHGTATDGRIWTAGRHGARAATLLADLQAHGVDLHTPTRPQSGDLDTEVEFLAPLCAGAYVVGVSGGATLGLELAARGVEMAGVVLHEPAAGSLVPGLLAHVVAGLDADGVPGFGHALYGPSWTTRMTRASLATVRAELAMFSAFEPAPLTGSVGHVAVTVGGRSPAIRHRSVAALSAFLDVPVGTVPDVGHAAHLDGGLVRLIGALGRAELSGRPAATQARPPGLS</sequence>
<evidence type="ECO:0000313" key="2">
    <source>
        <dbReference type="EMBL" id="GIG22739.1"/>
    </source>
</evidence>
<accession>A0A919P895</accession>
<dbReference type="Gene3D" id="3.40.50.1820">
    <property type="entry name" value="alpha/beta hydrolase"/>
    <property type="match status" value="1"/>
</dbReference>
<protein>
    <recommendedName>
        <fullName evidence="4">Alpha/beta hydrolase</fullName>
    </recommendedName>
</protein>
<dbReference type="EMBL" id="BONK01000013">
    <property type="protein sequence ID" value="GIG22739.1"/>
    <property type="molecule type" value="Genomic_DNA"/>
</dbReference>
<dbReference type="RefSeq" id="WP_203757757.1">
    <property type="nucleotide sequence ID" value="NZ_BONK01000013.1"/>
</dbReference>
<name>A0A919P895_9CELL</name>
<evidence type="ECO:0008006" key="4">
    <source>
        <dbReference type="Google" id="ProtNLM"/>
    </source>
</evidence>
<dbReference type="InterPro" id="IPR029058">
    <property type="entry name" value="AB_hydrolase_fold"/>
</dbReference>
<evidence type="ECO:0000256" key="1">
    <source>
        <dbReference type="SAM" id="MobiDB-lite"/>
    </source>
</evidence>